<evidence type="ECO:0000313" key="2">
    <source>
        <dbReference type="EMBL" id="DAF53906.1"/>
    </source>
</evidence>
<reference evidence="2" key="1">
    <citation type="journal article" date="2021" name="Proc. Natl. Acad. Sci. U.S.A.">
        <title>A Catalog of Tens of Thousands of Viruses from Human Metagenomes Reveals Hidden Associations with Chronic Diseases.</title>
        <authorList>
            <person name="Tisza M.J."/>
            <person name="Buck C.B."/>
        </authorList>
    </citation>
    <scope>NUCLEOTIDE SEQUENCE</scope>
    <source>
        <strain evidence="2">Ct2Qy24</strain>
    </source>
</reference>
<proteinExistence type="predicted"/>
<accession>A0A8S5STM0</accession>
<keyword evidence="1" id="KW-0812">Transmembrane</keyword>
<sequence>MKTWKVILIVTVMMILYFMLLFWSVANYGLEGGGNMMFMR</sequence>
<protein>
    <submittedName>
        <fullName evidence="2">Uncharacterized protein</fullName>
    </submittedName>
</protein>
<keyword evidence="1" id="KW-0472">Membrane</keyword>
<organism evidence="2">
    <name type="scientific">Myoviridae sp. ct2Qy24</name>
    <dbReference type="NCBI Taxonomy" id="2827656"/>
    <lineage>
        <taxon>Viruses</taxon>
        <taxon>Duplodnaviria</taxon>
        <taxon>Heunggongvirae</taxon>
        <taxon>Uroviricota</taxon>
        <taxon>Caudoviricetes</taxon>
    </lineage>
</organism>
<name>A0A8S5STM0_9CAUD</name>
<dbReference type="EMBL" id="BK032666">
    <property type="protein sequence ID" value="DAF53906.1"/>
    <property type="molecule type" value="Genomic_DNA"/>
</dbReference>
<feature type="transmembrane region" description="Helical" evidence="1">
    <location>
        <begin position="6"/>
        <end position="30"/>
    </location>
</feature>
<evidence type="ECO:0000256" key="1">
    <source>
        <dbReference type="SAM" id="Phobius"/>
    </source>
</evidence>
<keyword evidence="1" id="KW-1133">Transmembrane helix</keyword>